<dbReference type="RefSeq" id="WP_106058862.1">
    <property type="nucleotide sequence ID" value="NZ_PVXQ01000006.1"/>
</dbReference>
<gene>
    <name evidence="2" type="ORF">CLVI_08320</name>
</gene>
<keyword evidence="1" id="KW-0472">Membrane</keyword>
<comment type="caution">
    <text evidence="2">The sequence shown here is derived from an EMBL/GenBank/DDBJ whole genome shotgun (WGS) entry which is preliminary data.</text>
</comment>
<keyword evidence="3" id="KW-1185">Reference proteome</keyword>
<feature type="transmembrane region" description="Helical" evidence="1">
    <location>
        <begin position="240"/>
        <end position="258"/>
    </location>
</feature>
<reference evidence="2 3" key="1">
    <citation type="submission" date="2018-03" db="EMBL/GenBank/DDBJ databases">
        <title>Genome sequence of Clostridium vincentii DSM 10228.</title>
        <authorList>
            <person name="Poehlein A."/>
            <person name="Daniel R."/>
        </authorList>
    </citation>
    <scope>NUCLEOTIDE SEQUENCE [LARGE SCALE GENOMIC DNA]</scope>
    <source>
        <strain evidence="2 3">DSM 10228</strain>
    </source>
</reference>
<keyword evidence="1" id="KW-1133">Transmembrane helix</keyword>
<feature type="transmembrane region" description="Helical" evidence="1">
    <location>
        <begin position="180"/>
        <end position="204"/>
    </location>
</feature>
<feature type="transmembrane region" description="Helical" evidence="1">
    <location>
        <begin position="152"/>
        <end position="171"/>
    </location>
</feature>
<dbReference type="EMBL" id="PVXQ01000006">
    <property type="protein sequence ID" value="PRR83582.1"/>
    <property type="molecule type" value="Genomic_DNA"/>
</dbReference>
<protein>
    <submittedName>
        <fullName evidence="2">Yip1 domain protein</fullName>
    </submittedName>
</protein>
<feature type="transmembrane region" description="Helical" evidence="1">
    <location>
        <begin position="68"/>
        <end position="90"/>
    </location>
</feature>
<evidence type="ECO:0000313" key="3">
    <source>
        <dbReference type="Proteomes" id="UP000239471"/>
    </source>
</evidence>
<organism evidence="2 3">
    <name type="scientific">Clostridium vincentii</name>
    <dbReference type="NCBI Taxonomy" id="52704"/>
    <lineage>
        <taxon>Bacteria</taxon>
        <taxon>Bacillati</taxon>
        <taxon>Bacillota</taxon>
        <taxon>Clostridia</taxon>
        <taxon>Eubacteriales</taxon>
        <taxon>Clostridiaceae</taxon>
        <taxon>Clostridium</taxon>
    </lineage>
</organism>
<dbReference type="Proteomes" id="UP000239471">
    <property type="component" value="Unassembled WGS sequence"/>
</dbReference>
<proteinExistence type="predicted"/>
<feature type="transmembrane region" description="Helical" evidence="1">
    <location>
        <begin position="210"/>
        <end position="228"/>
    </location>
</feature>
<dbReference type="OrthoDB" id="1903858at2"/>
<name>A0A2T0BIF1_9CLOT</name>
<sequence length="280" mass="30556">MFCKNCGSQIAEGDGFCGNCGQPGENQKGIKQDKPRDLIIIKLIKTYFIKPLSFFSELKNDDTVKTSVGLLAGLSIIYGLINILYTSSLINSFFSMFNKLPDILSKSGIISAQEAITAKQELLLSSEVVDMKNNISAFVDNKDVFLNGTGQVVGIIILTGIILAIINSVILKNRMSYKDILIISTASYIPLVLSLGVATIVTFISATFGAFILISGYILSFITIYSGIRQLSEEKNDKVFIIMAILFIVVSAVLAIFVTKQFESSIMEISNAFETMGSFI</sequence>
<dbReference type="AlphaFoldDB" id="A0A2T0BIF1"/>
<keyword evidence="1" id="KW-0812">Transmembrane</keyword>
<evidence type="ECO:0000313" key="2">
    <source>
        <dbReference type="EMBL" id="PRR83582.1"/>
    </source>
</evidence>
<evidence type="ECO:0000256" key="1">
    <source>
        <dbReference type="SAM" id="Phobius"/>
    </source>
</evidence>
<accession>A0A2T0BIF1</accession>